<dbReference type="InterPro" id="IPR052157">
    <property type="entry name" value="BCAA_transport_permease"/>
</dbReference>
<evidence type="ECO:0000256" key="3">
    <source>
        <dbReference type="ARBA" id="ARBA00022475"/>
    </source>
</evidence>
<name>A0A1M5UU23_9BURK</name>
<keyword evidence="2" id="KW-0813">Transport</keyword>
<evidence type="ECO:0000256" key="7">
    <source>
        <dbReference type="ARBA" id="ARBA00023136"/>
    </source>
</evidence>
<dbReference type="PANTHER" id="PTHR11795">
    <property type="entry name" value="BRANCHED-CHAIN AMINO ACID TRANSPORT SYSTEM PERMEASE PROTEIN LIVH"/>
    <property type="match status" value="1"/>
</dbReference>
<dbReference type="RefSeq" id="WP_073103089.1">
    <property type="nucleotide sequence ID" value="NZ_FQXE01000004.1"/>
</dbReference>
<dbReference type="InterPro" id="IPR001851">
    <property type="entry name" value="ABC_transp_permease"/>
</dbReference>
<comment type="similarity">
    <text evidence="8">Belongs to the binding-protein-dependent transport system permease family. LivHM subfamily.</text>
</comment>
<keyword evidence="6 9" id="KW-1133">Transmembrane helix</keyword>
<dbReference type="GO" id="GO:0006865">
    <property type="term" value="P:amino acid transport"/>
    <property type="evidence" value="ECO:0007669"/>
    <property type="project" value="UniProtKB-KW"/>
</dbReference>
<feature type="transmembrane region" description="Helical" evidence="9">
    <location>
        <begin position="57"/>
        <end position="77"/>
    </location>
</feature>
<keyword evidence="11" id="KW-1185">Reference proteome</keyword>
<accession>A0A1M5UU23</accession>
<feature type="transmembrane region" description="Helical" evidence="9">
    <location>
        <begin position="189"/>
        <end position="211"/>
    </location>
</feature>
<feature type="transmembrane region" description="Helical" evidence="9">
    <location>
        <begin position="223"/>
        <end position="248"/>
    </location>
</feature>
<keyword evidence="7 9" id="KW-0472">Membrane</keyword>
<evidence type="ECO:0000256" key="6">
    <source>
        <dbReference type="ARBA" id="ARBA00022989"/>
    </source>
</evidence>
<dbReference type="Proteomes" id="UP000184226">
    <property type="component" value="Unassembled WGS sequence"/>
</dbReference>
<keyword evidence="3" id="KW-1003">Cell membrane</keyword>
<dbReference type="GO" id="GO:0022857">
    <property type="term" value="F:transmembrane transporter activity"/>
    <property type="evidence" value="ECO:0007669"/>
    <property type="project" value="InterPro"/>
</dbReference>
<organism evidence="10 11">
    <name type="scientific">Pollutimonas bauzanensis</name>
    <dbReference type="NCBI Taxonomy" id="658167"/>
    <lineage>
        <taxon>Bacteria</taxon>
        <taxon>Pseudomonadati</taxon>
        <taxon>Pseudomonadota</taxon>
        <taxon>Betaproteobacteria</taxon>
        <taxon>Burkholderiales</taxon>
        <taxon>Alcaligenaceae</taxon>
        <taxon>Pollutimonas</taxon>
    </lineage>
</organism>
<feature type="transmembrane region" description="Helical" evidence="9">
    <location>
        <begin position="140"/>
        <end position="157"/>
    </location>
</feature>
<evidence type="ECO:0000256" key="8">
    <source>
        <dbReference type="ARBA" id="ARBA00037998"/>
    </source>
</evidence>
<dbReference type="GO" id="GO:0005886">
    <property type="term" value="C:plasma membrane"/>
    <property type="evidence" value="ECO:0007669"/>
    <property type="project" value="UniProtKB-SubCell"/>
</dbReference>
<feature type="transmembrane region" description="Helical" evidence="9">
    <location>
        <begin position="32"/>
        <end position="51"/>
    </location>
</feature>
<gene>
    <name evidence="10" type="ORF">SAMN04488135_104112</name>
</gene>
<feature type="transmembrane region" description="Helical" evidence="9">
    <location>
        <begin position="6"/>
        <end position="27"/>
    </location>
</feature>
<evidence type="ECO:0000256" key="5">
    <source>
        <dbReference type="ARBA" id="ARBA00022970"/>
    </source>
</evidence>
<keyword evidence="5" id="KW-0029">Amino-acid transport</keyword>
<sequence length="289" mass="30792">MFAQLIMSGIVNGSVYAVVALGMTVLYRSTTVVNFCHGEFFMLGAFAVLVAQQLFGWTYAGSIVFALAMLFLAGCAIERVLMRPLQNAPHISMAMMTVALSYLLKGISRFFYGREVKPLQPLIGGDPIEIGSVILMPQDVLIAGFSLLVVFGFFYFFQRTETGKVIQAASQTPRGASLVGINVPLLRNLMWGVGALMGAAAGILIAPNTLVYPDMGGHMLIRAFAAMTLGGFGSLPGAVAGALTLGVLENLIGGYISSSLVEITAYLVIIVVLIVRPQGIMGEWRQGRG</sequence>
<keyword evidence="4 9" id="KW-0812">Transmembrane</keyword>
<comment type="subcellular location">
    <subcellularLocation>
        <location evidence="1">Cell membrane</location>
        <topology evidence="1">Multi-pass membrane protein</topology>
    </subcellularLocation>
</comment>
<feature type="transmembrane region" description="Helical" evidence="9">
    <location>
        <begin position="254"/>
        <end position="275"/>
    </location>
</feature>
<dbReference type="CDD" id="cd06582">
    <property type="entry name" value="TM_PBP1_LivH_like"/>
    <property type="match status" value="1"/>
</dbReference>
<protein>
    <submittedName>
        <fullName evidence="10">Amino acid/amide ABC transporter membrane protein 1, HAAT family</fullName>
    </submittedName>
</protein>
<evidence type="ECO:0000256" key="2">
    <source>
        <dbReference type="ARBA" id="ARBA00022448"/>
    </source>
</evidence>
<evidence type="ECO:0000256" key="9">
    <source>
        <dbReference type="SAM" id="Phobius"/>
    </source>
</evidence>
<dbReference type="Pfam" id="PF02653">
    <property type="entry name" value="BPD_transp_2"/>
    <property type="match status" value="1"/>
</dbReference>
<evidence type="ECO:0000256" key="1">
    <source>
        <dbReference type="ARBA" id="ARBA00004651"/>
    </source>
</evidence>
<dbReference type="PANTHER" id="PTHR11795:SF445">
    <property type="entry name" value="AMINO ACID ABC TRANSPORTER PERMEASE PROTEIN"/>
    <property type="match status" value="1"/>
</dbReference>
<dbReference type="EMBL" id="FQXE01000004">
    <property type="protein sequence ID" value="SHH66400.1"/>
    <property type="molecule type" value="Genomic_DNA"/>
</dbReference>
<reference evidence="10 11" key="1">
    <citation type="submission" date="2016-11" db="EMBL/GenBank/DDBJ databases">
        <authorList>
            <person name="Jaros S."/>
            <person name="Januszkiewicz K."/>
            <person name="Wedrychowicz H."/>
        </authorList>
    </citation>
    <scope>NUCLEOTIDE SEQUENCE [LARGE SCALE GENOMIC DNA]</scope>
    <source>
        <strain evidence="10 11">CGMCC 1.10190</strain>
    </source>
</reference>
<evidence type="ECO:0000256" key="4">
    <source>
        <dbReference type="ARBA" id="ARBA00022692"/>
    </source>
</evidence>
<proteinExistence type="inferred from homology"/>
<dbReference type="STRING" id="658167.SAMN04488135_104112"/>
<evidence type="ECO:0000313" key="11">
    <source>
        <dbReference type="Proteomes" id="UP000184226"/>
    </source>
</evidence>
<dbReference type="AlphaFoldDB" id="A0A1M5UU23"/>
<evidence type="ECO:0000313" key="10">
    <source>
        <dbReference type="EMBL" id="SHH66400.1"/>
    </source>
</evidence>